<keyword evidence="3" id="KW-1185">Reference proteome</keyword>
<keyword evidence="1" id="KW-1133">Transmembrane helix</keyword>
<comment type="caution">
    <text evidence="2">The sequence shown here is derived from an EMBL/GenBank/DDBJ whole genome shotgun (WGS) entry which is preliminary data.</text>
</comment>
<evidence type="ECO:0000256" key="1">
    <source>
        <dbReference type="SAM" id="Phobius"/>
    </source>
</evidence>
<proteinExistence type="predicted"/>
<evidence type="ECO:0000313" key="2">
    <source>
        <dbReference type="EMBL" id="GAA1669774.1"/>
    </source>
</evidence>
<gene>
    <name evidence="2" type="ORF">GCM10009745_10270</name>
</gene>
<dbReference type="Proteomes" id="UP001500280">
    <property type="component" value="Unassembled WGS sequence"/>
</dbReference>
<keyword evidence="1" id="KW-0472">Membrane</keyword>
<evidence type="ECO:0000313" key="3">
    <source>
        <dbReference type="Proteomes" id="UP001500280"/>
    </source>
</evidence>
<accession>A0ABP4SCJ1</accession>
<organism evidence="2 3">
    <name type="scientific">Kribbella yunnanensis</name>
    <dbReference type="NCBI Taxonomy" id="190194"/>
    <lineage>
        <taxon>Bacteria</taxon>
        <taxon>Bacillati</taxon>
        <taxon>Actinomycetota</taxon>
        <taxon>Actinomycetes</taxon>
        <taxon>Propionibacteriales</taxon>
        <taxon>Kribbellaceae</taxon>
        <taxon>Kribbella</taxon>
    </lineage>
</organism>
<sequence length="222" mass="23189">MATDPSYDVPRHRLRRPLVRAAVATAAIAIGAAVVLVPRSGLLPNGDAYAGWTAAPSGLSPKEYAGAVADCRYSLESTGPSNSAQVAMAERRGKWAIVVLKGPPKFQGYCMTNVVDYDKRSGYGGSAGPNHPPVGPRELAVLQLGAVGGKQAGYVTSAIGWAGSDIVGLTYTSPKHGVVKATVKNGFFAFWVPGFEFVGPDLVPVQVRYRDGTTAATTIQLS</sequence>
<dbReference type="EMBL" id="BAAANF010000003">
    <property type="protein sequence ID" value="GAA1669774.1"/>
    <property type="molecule type" value="Genomic_DNA"/>
</dbReference>
<feature type="transmembrane region" description="Helical" evidence="1">
    <location>
        <begin position="18"/>
        <end position="37"/>
    </location>
</feature>
<name>A0ABP4SCJ1_9ACTN</name>
<protein>
    <submittedName>
        <fullName evidence="2">Uncharacterized protein</fullName>
    </submittedName>
</protein>
<reference evidence="3" key="1">
    <citation type="journal article" date="2019" name="Int. J. Syst. Evol. Microbiol.">
        <title>The Global Catalogue of Microorganisms (GCM) 10K type strain sequencing project: providing services to taxonomists for standard genome sequencing and annotation.</title>
        <authorList>
            <consortium name="The Broad Institute Genomics Platform"/>
            <consortium name="The Broad Institute Genome Sequencing Center for Infectious Disease"/>
            <person name="Wu L."/>
            <person name="Ma J."/>
        </authorList>
    </citation>
    <scope>NUCLEOTIDE SEQUENCE [LARGE SCALE GENOMIC DNA]</scope>
    <source>
        <strain evidence="3">JCM 14307</strain>
    </source>
</reference>
<keyword evidence="1" id="KW-0812">Transmembrane</keyword>